<keyword evidence="5" id="KW-0808">Transferase</keyword>
<dbReference type="CDD" id="cd00110">
    <property type="entry name" value="LamG"/>
    <property type="match status" value="1"/>
</dbReference>
<organism evidence="14 15">
    <name type="scientific">Tenebrio molitor</name>
    <name type="common">Yellow mealworm beetle</name>
    <dbReference type="NCBI Taxonomy" id="7067"/>
    <lineage>
        <taxon>Eukaryota</taxon>
        <taxon>Metazoa</taxon>
        <taxon>Ecdysozoa</taxon>
        <taxon>Arthropoda</taxon>
        <taxon>Hexapoda</taxon>
        <taxon>Insecta</taxon>
        <taxon>Pterygota</taxon>
        <taxon>Neoptera</taxon>
        <taxon>Endopterygota</taxon>
        <taxon>Coleoptera</taxon>
        <taxon>Polyphaga</taxon>
        <taxon>Cucujiformia</taxon>
        <taxon>Tenebrionidae</taxon>
        <taxon>Tenebrio</taxon>
    </lineage>
</organism>
<evidence type="ECO:0000256" key="7">
    <source>
        <dbReference type="ARBA" id="ARBA00033443"/>
    </source>
</evidence>
<dbReference type="SUPFAM" id="SSF49899">
    <property type="entry name" value="Concanavalin A-like lectins/glucanases"/>
    <property type="match status" value="1"/>
</dbReference>
<dbReference type="PANTHER" id="PTHR12215:SF10">
    <property type="entry name" value="L-AMINOADIPATE-SEMIALDEHYDE DEHYDROGENASE-PHOSPHOPANTETHEINYL TRANSFERASE"/>
    <property type="match status" value="1"/>
</dbReference>
<keyword evidence="15" id="KW-1185">Reference proteome</keyword>
<dbReference type="GO" id="GO:0005829">
    <property type="term" value="C:cytosol"/>
    <property type="evidence" value="ECO:0007669"/>
    <property type="project" value="TreeGrafter"/>
</dbReference>
<dbReference type="GO" id="GO:0019878">
    <property type="term" value="P:lysine biosynthetic process via aminoadipic acid"/>
    <property type="evidence" value="ECO:0007669"/>
    <property type="project" value="TreeGrafter"/>
</dbReference>
<evidence type="ECO:0000256" key="3">
    <source>
        <dbReference type="ARBA" id="ARBA00016301"/>
    </source>
</evidence>
<evidence type="ECO:0000313" key="15">
    <source>
        <dbReference type="Proteomes" id="UP000719412"/>
    </source>
</evidence>
<dbReference type="InterPro" id="IPR008278">
    <property type="entry name" value="4-PPantetheinyl_Trfase_dom"/>
</dbReference>
<evidence type="ECO:0000256" key="11">
    <source>
        <dbReference type="SAM" id="SignalP"/>
    </source>
</evidence>
<protein>
    <recommendedName>
        <fullName evidence="3">L-aminoadipate-semialdehyde dehydrogenase-phosphopantetheinyl transferase</fullName>
        <ecNumber evidence="2">2.7.8.7</ecNumber>
    </recommendedName>
    <alternativeName>
        <fullName evidence="6">4'-phosphopantetheinyl transferase</fullName>
    </alternativeName>
    <alternativeName>
        <fullName evidence="7">Alpha-aminoadipic semialdehyde dehydrogenase-phosphopantetheinyl transferase</fullName>
    </alternativeName>
</protein>
<feature type="domain" description="Laminin G" evidence="13">
    <location>
        <begin position="576"/>
        <end position="756"/>
    </location>
</feature>
<dbReference type="EC" id="2.7.8.7" evidence="2"/>
<sequence length="768" mass="87531">MGVVQFVYLCLPLLGQYVLADFYSDYECNTPLLERAQLKATSSMPKRGPENAVLYGKPRKCSPPRNNIHGMVPISHECKMSSVRWAFNLAKWEPSYAEISLATCCIQLEEKERLARFVFRDDVKSSLIGRLLLRKFVKESTGTEYDKVRFVRDEKGKPVLGSACPNKINFNVSHQGDYTVLAGCASDGLLGVDVVKIEEPRGKTLGEYFRLMSRIFSPREWETIRGVGGERDQLAMFCRHWCLKESYLKAVGVGVTINLQDVCFKINSKVLNRNGVVDDTEVYFRGEKLDWEFQEMLLDEHHCVAVALNSRNNDKVVFEEVDFGEIVKNAVPLLEQDDDYCNDFFNKCEKKKLAVGSPETIFQVSTGGNAWSAEENDFDQQLIIDLGQVMNVTRIWTRGRPHSNEFVMEYTISYGTNGLDYADYKEPGGNSMSLTDACVPAVNLLTFSLIRRFDNKTRFTIGSSVWSPEESTYFHFLTMDLGGSYEIRSISTQGRRGSIEFVTEYIVQFSDDGEAWRSFTDTQGETEMFRGNSDGDSIHKNEFEVPIIAQWIRINPTRWRDRISMRVELYGCEYEADDMYFNGTSLLKLDLMRDPVSASRESIRFRFKTAVASGVVLYSRGTQGDYIALELRDNRLLLKIDLGSGIVTSLCVGSLLDDNIWHDVVISRNRRDILFSVDRVVVQDKIKGEFNRLNLNRAFYVGGVPNIQEGLEVVQNFTGCIENLYLNATNLIREVKEAYQYNEALRFEKVNTLYNCPVSSSVPKIDNF</sequence>
<reference evidence="14" key="1">
    <citation type="journal article" date="2020" name="J Insects Food Feed">
        <title>The yellow mealworm (Tenebrio molitor) genome: a resource for the emerging insects as food and feed industry.</title>
        <authorList>
            <person name="Eriksson T."/>
            <person name="Andere A."/>
            <person name="Kelstrup H."/>
            <person name="Emery V."/>
            <person name="Picard C."/>
        </authorList>
    </citation>
    <scope>NUCLEOTIDE SEQUENCE</scope>
    <source>
        <strain evidence="14">Stoneville</strain>
        <tissue evidence="14">Whole head</tissue>
    </source>
</reference>
<dbReference type="InterPro" id="IPR001791">
    <property type="entry name" value="Laminin_G"/>
</dbReference>
<dbReference type="Pfam" id="PF00754">
    <property type="entry name" value="F5_F8_type_C"/>
    <property type="match status" value="2"/>
</dbReference>
<evidence type="ECO:0000256" key="6">
    <source>
        <dbReference type="ARBA" id="ARBA00030484"/>
    </source>
</evidence>
<evidence type="ECO:0000256" key="9">
    <source>
        <dbReference type="ARBA" id="ARBA00048794"/>
    </source>
</evidence>
<evidence type="ECO:0000256" key="8">
    <source>
        <dbReference type="ARBA" id="ARBA00048641"/>
    </source>
</evidence>
<evidence type="ECO:0000256" key="10">
    <source>
        <dbReference type="PROSITE-ProRule" id="PRU00122"/>
    </source>
</evidence>
<dbReference type="AlphaFoldDB" id="A0A8J6HNM8"/>
<keyword evidence="4" id="KW-0245">EGF-like domain</keyword>
<comment type="caution">
    <text evidence="10">Lacks conserved residue(s) required for the propagation of feature annotation.</text>
</comment>
<dbReference type="Pfam" id="PF01648">
    <property type="entry name" value="ACPS"/>
    <property type="match status" value="1"/>
</dbReference>
<proteinExistence type="inferred from homology"/>
<evidence type="ECO:0000256" key="1">
    <source>
        <dbReference type="ARBA" id="ARBA00006195"/>
    </source>
</evidence>
<dbReference type="SMART" id="SM00231">
    <property type="entry name" value="FA58C"/>
    <property type="match status" value="1"/>
</dbReference>
<dbReference type="SUPFAM" id="SSF49785">
    <property type="entry name" value="Galactose-binding domain-like"/>
    <property type="match status" value="2"/>
</dbReference>
<dbReference type="SMART" id="SM00282">
    <property type="entry name" value="LamG"/>
    <property type="match status" value="1"/>
</dbReference>
<dbReference type="InterPro" id="IPR055066">
    <property type="entry name" value="AASDHPPT_N"/>
</dbReference>
<dbReference type="Gene3D" id="2.60.120.200">
    <property type="match status" value="1"/>
</dbReference>
<dbReference type="CDD" id="cd00057">
    <property type="entry name" value="FA58C"/>
    <property type="match status" value="1"/>
</dbReference>
<dbReference type="GO" id="GO:0008897">
    <property type="term" value="F:holo-[acyl-carrier-protein] synthase activity"/>
    <property type="evidence" value="ECO:0007669"/>
    <property type="project" value="UniProtKB-EC"/>
</dbReference>
<evidence type="ECO:0000259" key="12">
    <source>
        <dbReference type="PROSITE" id="PS50022"/>
    </source>
</evidence>
<evidence type="ECO:0000256" key="2">
    <source>
        <dbReference type="ARBA" id="ARBA00013172"/>
    </source>
</evidence>
<comment type="catalytic activity">
    <reaction evidence="8">
        <text>apo-[ACP] + CoA = holo-[ACP] + adenosine 3',5'-bisphosphate + H(+)</text>
        <dbReference type="Rhea" id="RHEA:12068"/>
        <dbReference type="Rhea" id="RHEA-COMP:9685"/>
        <dbReference type="Rhea" id="RHEA-COMP:9690"/>
        <dbReference type="ChEBI" id="CHEBI:15378"/>
        <dbReference type="ChEBI" id="CHEBI:29999"/>
        <dbReference type="ChEBI" id="CHEBI:57287"/>
        <dbReference type="ChEBI" id="CHEBI:58343"/>
        <dbReference type="ChEBI" id="CHEBI:64479"/>
        <dbReference type="EC" id="2.7.8.7"/>
    </reaction>
    <physiologicalReaction direction="left-to-right" evidence="8">
        <dbReference type="Rhea" id="RHEA:12069"/>
    </physiologicalReaction>
</comment>
<feature type="chain" id="PRO_5035273246" description="L-aminoadipate-semialdehyde dehydrogenase-phosphopantetheinyl transferase" evidence="11">
    <location>
        <begin position="21"/>
        <end position="768"/>
    </location>
</feature>
<dbReference type="EMBL" id="JABDTM020019265">
    <property type="protein sequence ID" value="KAH0817557.1"/>
    <property type="molecule type" value="Genomic_DNA"/>
</dbReference>
<comment type="catalytic activity">
    <reaction evidence="9">
        <text>apo-[ACP] + acetyl-CoA = acetyl-[ACP] + adenosine 3',5'-bisphosphate + H(+)</text>
        <dbReference type="Rhea" id="RHEA:46564"/>
        <dbReference type="Rhea" id="RHEA-COMP:9621"/>
        <dbReference type="Rhea" id="RHEA-COMP:9690"/>
        <dbReference type="ChEBI" id="CHEBI:15378"/>
        <dbReference type="ChEBI" id="CHEBI:29999"/>
        <dbReference type="ChEBI" id="CHEBI:57288"/>
        <dbReference type="ChEBI" id="CHEBI:58343"/>
        <dbReference type="ChEBI" id="CHEBI:78446"/>
    </reaction>
    <physiologicalReaction direction="left-to-right" evidence="9">
        <dbReference type="Rhea" id="RHEA:46565"/>
    </physiologicalReaction>
</comment>
<keyword evidence="11" id="KW-0732">Signal</keyword>
<dbReference type="SUPFAM" id="SSF56214">
    <property type="entry name" value="4'-phosphopantetheinyl transferase"/>
    <property type="match status" value="2"/>
</dbReference>
<dbReference type="InterPro" id="IPR008979">
    <property type="entry name" value="Galactose-bd-like_sf"/>
</dbReference>
<feature type="domain" description="F5/8 type C" evidence="12">
    <location>
        <begin position="369"/>
        <end position="426"/>
    </location>
</feature>
<dbReference type="PROSITE" id="PS50025">
    <property type="entry name" value="LAM_G_DOMAIN"/>
    <property type="match status" value="1"/>
</dbReference>
<dbReference type="InterPro" id="IPR000421">
    <property type="entry name" value="FA58C"/>
</dbReference>
<dbReference type="PROSITE" id="PS50022">
    <property type="entry name" value="FA58C_3"/>
    <property type="match status" value="2"/>
</dbReference>
<dbReference type="GO" id="GO:0000287">
    <property type="term" value="F:magnesium ion binding"/>
    <property type="evidence" value="ECO:0007669"/>
    <property type="project" value="InterPro"/>
</dbReference>
<dbReference type="Gene3D" id="2.60.120.260">
    <property type="entry name" value="Galactose-binding domain-like"/>
    <property type="match status" value="2"/>
</dbReference>
<feature type="signal peptide" evidence="11">
    <location>
        <begin position="1"/>
        <end position="20"/>
    </location>
</feature>
<comment type="caution">
    <text evidence="14">The sequence shown here is derived from an EMBL/GenBank/DDBJ whole genome shotgun (WGS) entry which is preliminary data.</text>
</comment>
<dbReference type="InterPro" id="IPR050559">
    <property type="entry name" value="P-Pant_transferase_sf"/>
</dbReference>
<accession>A0A8J6HNM8</accession>
<dbReference type="FunFam" id="3.90.470.20:FF:000003">
    <property type="entry name" value="L-aminoadipate-semialdehyde dehydrogenase-phosphopantetheinyl transferase"/>
    <property type="match status" value="1"/>
</dbReference>
<evidence type="ECO:0000256" key="4">
    <source>
        <dbReference type="ARBA" id="ARBA00022536"/>
    </source>
</evidence>
<dbReference type="Gene3D" id="3.90.470.20">
    <property type="entry name" value="4'-phosphopantetheinyl transferase domain"/>
    <property type="match status" value="2"/>
</dbReference>
<dbReference type="InterPro" id="IPR037143">
    <property type="entry name" value="4-PPantetheinyl_Trfase_dom_sf"/>
</dbReference>
<evidence type="ECO:0000313" key="14">
    <source>
        <dbReference type="EMBL" id="KAH0817557.1"/>
    </source>
</evidence>
<evidence type="ECO:0000256" key="5">
    <source>
        <dbReference type="ARBA" id="ARBA00022679"/>
    </source>
</evidence>
<dbReference type="InterPro" id="IPR013320">
    <property type="entry name" value="ConA-like_dom_sf"/>
</dbReference>
<comment type="similarity">
    <text evidence="1">Belongs to the P-Pant transferase superfamily. AcpS family.</text>
</comment>
<name>A0A8J6HNM8_TENMO</name>
<dbReference type="FunFam" id="2.60.120.260:FF:000016">
    <property type="entry name" value="Contactin-associated protein-like 4 isoform 1"/>
    <property type="match status" value="1"/>
</dbReference>
<feature type="domain" description="F5/8 type C" evidence="12">
    <location>
        <begin position="427"/>
        <end position="572"/>
    </location>
</feature>
<dbReference type="Pfam" id="PF02210">
    <property type="entry name" value="Laminin_G_2"/>
    <property type="match status" value="1"/>
</dbReference>
<evidence type="ECO:0000259" key="13">
    <source>
        <dbReference type="PROSITE" id="PS50025"/>
    </source>
</evidence>
<gene>
    <name evidence="14" type="ORF">GEV33_005238</name>
</gene>
<dbReference type="Proteomes" id="UP000719412">
    <property type="component" value="Unassembled WGS sequence"/>
</dbReference>
<dbReference type="PROSITE" id="PS01286">
    <property type="entry name" value="FA58C_2"/>
    <property type="match status" value="1"/>
</dbReference>
<dbReference type="PANTHER" id="PTHR12215">
    <property type="entry name" value="PHOSPHOPANTETHEINE TRANSFERASE"/>
    <property type="match status" value="1"/>
</dbReference>
<reference evidence="14" key="2">
    <citation type="submission" date="2021-08" db="EMBL/GenBank/DDBJ databases">
        <authorList>
            <person name="Eriksson T."/>
        </authorList>
    </citation>
    <scope>NUCLEOTIDE SEQUENCE</scope>
    <source>
        <strain evidence="14">Stoneville</strain>
        <tissue evidence="14">Whole head</tissue>
    </source>
</reference>
<dbReference type="Pfam" id="PF22624">
    <property type="entry name" value="AASDHPPT_N"/>
    <property type="match status" value="1"/>
</dbReference>